<evidence type="ECO:0000313" key="1">
    <source>
        <dbReference type="EMBL" id="KAJ0020118.1"/>
    </source>
</evidence>
<name>A0ACC0XMC5_9ROSI</name>
<keyword evidence="2" id="KW-1185">Reference proteome</keyword>
<proteinExistence type="predicted"/>
<organism evidence="1 2">
    <name type="scientific">Pistacia integerrima</name>
    <dbReference type="NCBI Taxonomy" id="434235"/>
    <lineage>
        <taxon>Eukaryota</taxon>
        <taxon>Viridiplantae</taxon>
        <taxon>Streptophyta</taxon>
        <taxon>Embryophyta</taxon>
        <taxon>Tracheophyta</taxon>
        <taxon>Spermatophyta</taxon>
        <taxon>Magnoliopsida</taxon>
        <taxon>eudicotyledons</taxon>
        <taxon>Gunneridae</taxon>
        <taxon>Pentapetalae</taxon>
        <taxon>rosids</taxon>
        <taxon>malvids</taxon>
        <taxon>Sapindales</taxon>
        <taxon>Anacardiaceae</taxon>
        <taxon>Pistacia</taxon>
    </lineage>
</organism>
<accession>A0ACC0XMC5</accession>
<reference evidence="2" key="1">
    <citation type="journal article" date="2023" name="G3 (Bethesda)">
        <title>Genome assembly and association tests identify interacting loci associated with vigor, precocity, and sex in interspecific pistachio rootstocks.</title>
        <authorList>
            <person name="Palmer W."/>
            <person name="Jacygrad E."/>
            <person name="Sagayaradj S."/>
            <person name="Cavanaugh K."/>
            <person name="Han R."/>
            <person name="Bertier L."/>
            <person name="Beede B."/>
            <person name="Kafkas S."/>
            <person name="Golino D."/>
            <person name="Preece J."/>
            <person name="Michelmore R."/>
        </authorList>
    </citation>
    <scope>NUCLEOTIDE SEQUENCE [LARGE SCALE GENOMIC DNA]</scope>
</reference>
<protein>
    <submittedName>
        <fullName evidence="1">Uncharacterized protein</fullName>
    </submittedName>
</protein>
<dbReference type="EMBL" id="CM047746">
    <property type="protein sequence ID" value="KAJ0020118.1"/>
    <property type="molecule type" value="Genomic_DNA"/>
</dbReference>
<sequence>MGKERRRFEEKDDMATWSAARVVVVVLGQLLGGGRWISGACLLVQWGLKPNSYDFKVEVFSLEYDILNVDPDEYSYICFIKDVKKYMASENEVVEMNPYEKFKVEVELPLSRARYVVEGDDDMEFIFEQYKSFGKRVIRVYVEAIPVDFSVESDESDHEEDHESGQDGQGSGVGSGGVEENQTRQGSGGVENIEVQGEMSEYHEDSSYEGSTDDENTVTRFSKHMKGQQFAYKDNGKIHFKVGQVFEGVDHFRKEKFTGLRLRNLFWAVSSAANIIDFQQAMEMVEAINREAHRNIRNMKDYVDSSLRITSYVKTYADYIHVIPDPLSWPDLLGDRQLNPPIKHSKVGRPKKARKMTKGVILREEKPHQPQQVRHVNIEAIVKGSRYLRSVELKHAVVFWCGKTVEA</sequence>
<comment type="caution">
    <text evidence="1">The sequence shown here is derived from an EMBL/GenBank/DDBJ whole genome shotgun (WGS) entry which is preliminary data.</text>
</comment>
<evidence type="ECO:0000313" key="2">
    <source>
        <dbReference type="Proteomes" id="UP001163603"/>
    </source>
</evidence>
<gene>
    <name evidence="1" type="ORF">Pint_31699</name>
</gene>
<dbReference type="Proteomes" id="UP001163603">
    <property type="component" value="Chromosome 11"/>
</dbReference>